<protein>
    <submittedName>
        <fullName evidence="2">LytTR family transcriptional regulator</fullName>
    </submittedName>
</protein>
<reference evidence="2" key="1">
    <citation type="submission" date="2022-10" db="EMBL/GenBank/DDBJ databases">
        <authorList>
            <person name="Yu W.X."/>
        </authorList>
    </citation>
    <scope>NUCLEOTIDE SEQUENCE</scope>
    <source>
        <strain evidence="2">AAT</strain>
    </source>
</reference>
<dbReference type="AlphaFoldDB" id="A0AAE3SGH6"/>
<dbReference type="PROSITE" id="PS50930">
    <property type="entry name" value="HTH_LYTTR"/>
    <property type="match status" value="1"/>
</dbReference>
<dbReference type="PANTHER" id="PTHR37299">
    <property type="entry name" value="TRANSCRIPTIONAL REGULATOR-RELATED"/>
    <property type="match status" value="1"/>
</dbReference>
<dbReference type="GO" id="GO:0000156">
    <property type="term" value="F:phosphorelay response regulator activity"/>
    <property type="evidence" value="ECO:0007669"/>
    <property type="project" value="InterPro"/>
</dbReference>
<dbReference type="SMART" id="SM00850">
    <property type="entry name" value="LytTR"/>
    <property type="match status" value="1"/>
</dbReference>
<comment type="caution">
    <text evidence="2">The sequence shown here is derived from an EMBL/GenBank/DDBJ whole genome shotgun (WGS) entry which is preliminary data.</text>
</comment>
<feature type="domain" description="HTH LytTR-type" evidence="1">
    <location>
        <begin position="30"/>
        <end position="137"/>
    </location>
</feature>
<dbReference type="InterPro" id="IPR007492">
    <property type="entry name" value="LytTR_DNA-bd_dom"/>
</dbReference>
<dbReference type="InterPro" id="IPR046947">
    <property type="entry name" value="LytR-like"/>
</dbReference>
<proteinExistence type="predicted"/>
<dbReference type="Pfam" id="PF04397">
    <property type="entry name" value="LytTR"/>
    <property type="match status" value="1"/>
</dbReference>
<name>A0AAE3SGH6_9BACT</name>
<dbReference type="Proteomes" id="UP001209229">
    <property type="component" value="Unassembled WGS sequence"/>
</dbReference>
<evidence type="ECO:0000313" key="2">
    <source>
        <dbReference type="EMBL" id="MCW3787308.1"/>
    </source>
</evidence>
<dbReference type="PANTHER" id="PTHR37299:SF1">
    <property type="entry name" value="STAGE 0 SPORULATION PROTEIN A HOMOLOG"/>
    <property type="match status" value="1"/>
</dbReference>
<dbReference type="RefSeq" id="WP_301190873.1">
    <property type="nucleotide sequence ID" value="NZ_JAPDPJ010000027.1"/>
</dbReference>
<evidence type="ECO:0000313" key="3">
    <source>
        <dbReference type="Proteomes" id="UP001209229"/>
    </source>
</evidence>
<evidence type="ECO:0000259" key="1">
    <source>
        <dbReference type="PROSITE" id="PS50930"/>
    </source>
</evidence>
<gene>
    <name evidence="2" type="ORF">OM075_12580</name>
</gene>
<dbReference type="EMBL" id="JAPDPJ010000027">
    <property type="protein sequence ID" value="MCW3787308.1"/>
    <property type="molecule type" value="Genomic_DNA"/>
</dbReference>
<organism evidence="2 3">
    <name type="scientific">Plebeiibacterium sediminum</name>
    <dbReference type="NCBI Taxonomy" id="2992112"/>
    <lineage>
        <taxon>Bacteria</taxon>
        <taxon>Pseudomonadati</taxon>
        <taxon>Bacteroidota</taxon>
        <taxon>Bacteroidia</taxon>
        <taxon>Marinilabiliales</taxon>
        <taxon>Marinilabiliaceae</taxon>
        <taxon>Plebeiibacterium</taxon>
    </lineage>
</organism>
<sequence length="137" mass="16253">MLKLTQTYSITSHDTPKEPIFRINKYRKGFLVSKRSQYFLLKVEDIAYFILDNKMTFAVTFKNEFFAISKTLEMVEKEVNPNDFFRTNRNTIINLEAFGYFENYFNGKLIVKLKHNLSENIIISRAKSAAFKLWLDQ</sequence>
<dbReference type="GO" id="GO:0003677">
    <property type="term" value="F:DNA binding"/>
    <property type="evidence" value="ECO:0007669"/>
    <property type="project" value="InterPro"/>
</dbReference>
<keyword evidence="3" id="KW-1185">Reference proteome</keyword>
<accession>A0AAE3SGH6</accession>
<dbReference type="Gene3D" id="2.40.50.1020">
    <property type="entry name" value="LytTr DNA-binding domain"/>
    <property type="match status" value="1"/>
</dbReference>